<organism evidence="10 11">
    <name type="scientific">Blastocystis sp. subtype 1 (strain ATCC 50177 / NandII)</name>
    <dbReference type="NCBI Taxonomy" id="478820"/>
    <lineage>
        <taxon>Eukaryota</taxon>
        <taxon>Sar</taxon>
        <taxon>Stramenopiles</taxon>
        <taxon>Bigyra</taxon>
        <taxon>Opalozoa</taxon>
        <taxon>Opalinata</taxon>
        <taxon>Blastocystidae</taxon>
        <taxon>Blastocystis</taxon>
    </lineage>
</organism>
<keyword evidence="7 9" id="KW-0472">Membrane</keyword>
<evidence type="ECO:0000256" key="7">
    <source>
        <dbReference type="ARBA" id="ARBA00023136"/>
    </source>
</evidence>
<comment type="caution">
    <text evidence="10">The sequence shown here is derived from an EMBL/GenBank/DDBJ whole genome shotgun (WGS) entry which is preliminary data.</text>
</comment>
<sequence>MSDTFQANYKTASNIVKNINSILATIKENNSLSEMQKQLSRVKQYFAQAQEALKIMRNTASVMSYNNKIQAMGSVRDIEQSLATIKKEIARQEAKLNKSSLVGADAEEKKKKMAEGLIQLQDTTGVLNKVKASAYESEAIGHGALEALGNQHEVLLRSSEKVEEVKTNANMAKQLLTDMNRKTIGNKVCVSVIIIILIVAIVTMLFLIANKNKK</sequence>
<dbReference type="GO" id="GO:0000149">
    <property type="term" value="F:SNARE binding"/>
    <property type="evidence" value="ECO:0007669"/>
    <property type="project" value="TreeGrafter"/>
</dbReference>
<feature type="coiled-coil region" evidence="8">
    <location>
        <begin position="32"/>
        <end position="95"/>
    </location>
</feature>
<keyword evidence="2" id="KW-0813">Transport</keyword>
<keyword evidence="6 8" id="KW-0175">Coiled coil</keyword>
<name>A0A196SK31_BLAHN</name>
<dbReference type="GO" id="GO:0005789">
    <property type="term" value="C:endoplasmic reticulum membrane"/>
    <property type="evidence" value="ECO:0007669"/>
    <property type="project" value="TreeGrafter"/>
</dbReference>
<evidence type="ECO:0000256" key="1">
    <source>
        <dbReference type="ARBA" id="ARBA00004211"/>
    </source>
</evidence>
<keyword evidence="4" id="KW-0653">Protein transport</keyword>
<dbReference type="OrthoDB" id="430637at2759"/>
<dbReference type="Pfam" id="PF12352">
    <property type="entry name" value="V-SNARE_C"/>
    <property type="match status" value="1"/>
</dbReference>
<accession>A0A196SK31</accession>
<reference evidence="10 11" key="1">
    <citation type="submission" date="2016-05" db="EMBL/GenBank/DDBJ databases">
        <title>Nuclear genome of Blastocystis sp. subtype 1 NandII.</title>
        <authorList>
            <person name="Gentekaki E."/>
            <person name="Curtis B."/>
            <person name="Stairs C."/>
            <person name="Eme L."/>
            <person name="Herman E."/>
            <person name="Klimes V."/>
            <person name="Arias M.C."/>
            <person name="Elias M."/>
            <person name="Hilliou F."/>
            <person name="Klute M."/>
            <person name="Malik S.-B."/>
            <person name="Pightling A."/>
            <person name="Rachubinski R."/>
            <person name="Salas D."/>
            <person name="Schlacht A."/>
            <person name="Suga H."/>
            <person name="Archibald J."/>
            <person name="Ball S.G."/>
            <person name="Clark G."/>
            <person name="Dacks J."/>
            <person name="Van Der Giezen M."/>
            <person name="Tsaousis A."/>
            <person name="Roger A."/>
        </authorList>
    </citation>
    <scope>NUCLEOTIDE SEQUENCE [LARGE SCALE GENOMIC DNA]</scope>
    <source>
        <strain evidence="11">ATCC 50177 / NandII</strain>
    </source>
</reference>
<keyword evidence="11" id="KW-1185">Reference proteome</keyword>
<dbReference type="Proteomes" id="UP000078348">
    <property type="component" value="Unassembled WGS sequence"/>
</dbReference>
<dbReference type="GO" id="GO:0005484">
    <property type="term" value="F:SNAP receptor activity"/>
    <property type="evidence" value="ECO:0007669"/>
    <property type="project" value="TreeGrafter"/>
</dbReference>
<evidence type="ECO:0000313" key="10">
    <source>
        <dbReference type="EMBL" id="OAO16547.1"/>
    </source>
</evidence>
<dbReference type="PANTHER" id="PTHR21230">
    <property type="entry name" value="VESICLE TRANSPORT V-SNARE PROTEIN VTI1-RELATED"/>
    <property type="match status" value="1"/>
</dbReference>
<dbReference type="GO" id="GO:0005794">
    <property type="term" value="C:Golgi apparatus"/>
    <property type="evidence" value="ECO:0007669"/>
    <property type="project" value="TreeGrafter"/>
</dbReference>
<evidence type="ECO:0000256" key="4">
    <source>
        <dbReference type="ARBA" id="ARBA00022927"/>
    </source>
</evidence>
<gene>
    <name evidence="10" type="ORF">AV274_1722</name>
</gene>
<dbReference type="EMBL" id="LXWW01000075">
    <property type="protein sequence ID" value="OAO16547.1"/>
    <property type="molecule type" value="Genomic_DNA"/>
</dbReference>
<dbReference type="Gene3D" id="1.20.5.110">
    <property type="match status" value="1"/>
</dbReference>
<evidence type="ECO:0000256" key="5">
    <source>
        <dbReference type="ARBA" id="ARBA00022989"/>
    </source>
</evidence>
<evidence type="ECO:0000256" key="9">
    <source>
        <dbReference type="SAM" id="Phobius"/>
    </source>
</evidence>
<dbReference type="PANTHER" id="PTHR21230:SF26">
    <property type="entry name" value="VESICLE TRANSPORT THROUGH INTERACTION WITH T-SNARES HOMOLOG 1A"/>
    <property type="match status" value="1"/>
</dbReference>
<evidence type="ECO:0000256" key="6">
    <source>
        <dbReference type="ARBA" id="ARBA00023054"/>
    </source>
</evidence>
<dbReference type="Gene3D" id="1.20.58.400">
    <property type="entry name" value="t-snare proteins"/>
    <property type="match status" value="1"/>
</dbReference>
<protein>
    <submittedName>
        <fullName evidence="10">Uncharacterized protein</fullName>
    </submittedName>
</protein>
<dbReference type="GO" id="GO:0031902">
    <property type="term" value="C:late endosome membrane"/>
    <property type="evidence" value="ECO:0007669"/>
    <property type="project" value="TreeGrafter"/>
</dbReference>
<dbReference type="AlphaFoldDB" id="A0A196SK31"/>
<evidence type="ECO:0000256" key="3">
    <source>
        <dbReference type="ARBA" id="ARBA00022692"/>
    </source>
</evidence>
<evidence type="ECO:0000256" key="8">
    <source>
        <dbReference type="SAM" id="Coils"/>
    </source>
</evidence>
<dbReference type="GO" id="GO:0015031">
    <property type="term" value="P:protein transport"/>
    <property type="evidence" value="ECO:0007669"/>
    <property type="project" value="UniProtKB-KW"/>
</dbReference>
<dbReference type="STRING" id="478820.A0A196SK31"/>
<dbReference type="GO" id="GO:0006906">
    <property type="term" value="P:vesicle fusion"/>
    <property type="evidence" value="ECO:0007669"/>
    <property type="project" value="TreeGrafter"/>
</dbReference>
<comment type="subcellular location">
    <subcellularLocation>
        <location evidence="1">Membrane</location>
        <topology evidence="1">Single-pass type IV membrane protein</topology>
    </subcellularLocation>
</comment>
<evidence type="ECO:0000256" key="2">
    <source>
        <dbReference type="ARBA" id="ARBA00022448"/>
    </source>
</evidence>
<feature type="transmembrane region" description="Helical" evidence="9">
    <location>
        <begin position="188"/>
        <end position="209"/>
    </location>
</feature>
<dbReference type="InterPro" id="IPR038407">
    <property type="entry name" value="v-SNARE_N_sf"/>
</dbReference>
<keyword evidence="3 9" id="KW-0812">Transmembrane</keyword>
<dbReference type="SUPFAM" id="SSF58038">
    <property type="entry name" value="SNARE fusion complex"/>
    <property type="match status" value="1"/>
</dbReference>
<evidence type="ECO:0000313" key="11">
    <source>
        <dbReference type="Proteomes" id="UP000078348"/>
    </source>
</evidence>
<proteinExistence type="predicted"/>
<keyword evidence="5 9" id="KW-1133">Transmembrane helix</keyword>
<dbReference type="GO" id="GO:0012507">
    <property type="term" value="C:ER to Golgi transport vesicle membrane"/>
    <property type="evidence" value="ECO:0007669"/>
    <property type="project" value="TreeGrafter"/>
</dbReference>
<dbReference type="GO" id="GO:0031201">
    <property type="term" value="C:SNARE complex"/>
    <property type="evidence" value="ECO:0007669"/>
    <property type="project" value="TreeGrafter"/>
</dbReference>